<dbReference type="Gene3D" id="1.20.1250.20">
    <property type="entry name" value="MFS general substrate transporter like domains"/>
    <property type="match status" value="1"/>
</dbReference>
<protein>
    <submittedName>
        <fullName evidence="8">Uncharacterized protein</fullName>
    </submittedName>
</protein>
<evidence type="ECO:0000256" key="4">
    <source>
        <dbReference type="ARBA" id="ARBA00022989"/>
    </source>
</evidence>
<feature type="transmembrane region" description="Helical" evidence="7">
    <location>
        <begin position="12"/>
        <end position="34"/>
    </location>
</feature>
<feature type="transmembrane region" description="Helical" evidence="7">
    <location>
        <begin position="142"/>
        <end position="161"/>
    </location>
</feature>
<evidence type="ECO:0000256" key="1">
    <source>
        <dbReference type="ARBA" id="ARBA00004141"/>
    </source>
</evidence>
<name>A0ABR3T6P7_9PEZI</name>
<evidence type="ECO:0000256" key="7">
    <source>
        <dbReference type="SAM" id="Phobius"/>
    </source>
</evidence>
<feature type="region of interest" description="Disordered" evidence="6">
    <location>
        <begin position="181"/>
        <end position="208"/>
    </location>
</feature>
<dbReference type="SUPFAM" id="SSF103473">
    <property type="entry name" value="MFS general substrate transporter"/>
    <property type="match status" value="1"/>
</dbReference>
<dbReference type="PANTHER" id="PTHR42718">
    <property type="entry name" value="MAJOR FACILITATOR SUPERFAMILY MULTIDRUG TRANSPORTER MFSC"/>
    <property type="match status" value="1"/>
</dbReference>
<keyword evidence="9" id="KW-1185">Reference proteome</keyword>
<evidence type="ECO:0000256" key="3">
    <source>
        <dbReference type="ARBA" id="ARBA00022692"/>
    </source>
</evidence>
<evidence type="ECO:0000313" key="8">
    <source>
        <dbReference type="EMBL" id="KAL1634929.1"/>
    </source>
</evidence>
<feature type="transmembrane region" description="Helical" evidence="7">
    <location>
        <begin position="103"/>
        <end position="122"/>
    </location>
</feature>
<evidence type="ECO:0000256" key="2">
    <source>
        <dbReference type="ARBA" id="ARBA00022448"/>
    </source>
</evidence>
<feature type="transmembrane region" description="Helical" evidence="7">
    <location>
        <begin position="41"/>
        <end position="60"/>
    </location>
</feature>
<dbReference type="Proteomes" id="UP001521116">
    <property type="component" value="Unassembled WGS sequence"/>
</dbReference>
<feature type="transmembrane region" description="Helical" evidence="7">
    <location>
        <begin position="66"/>
        <end position="91"/>
    </location>
</feature>
<comment type="subcellular location">
    <subcellularLocation>
        <location evidence="1">Membrane</location>
        <topology evidence="1">Multi-pass membrane protein</topology>
    </subcellularLocation>
</comment>
<sequence length="208" mass="22230">MTNIMGGQPLQLVAWFTPMALGGCIISTVGGIFLHRIPGTFIIIAAGAAWIISPLLFAVAPSGANYWAYTFPSMICATIAIDLTFTVTNVFFTTSLPLKRQGLAGALINSLVQLSIAVFLGLADVVAAETVDLGLKKSYKAVFWFEVGLACIAQILMVGFVKLKPATSDLTADEKAALEMAEEQAQRNAERATAEESEKQQRLAEGRT</sequence>
<reference evidence="8 9" key="1">
    <citation type="submission" date="2024-02" db="EMBL/GenBank/DDBJ databases">
        <title>De novo assembly and annotation of 12 fungi associated with fruit tree decline syndrome in Ontario, Canada.</title>
        <authorList>
            <person name="Sulman M."/>
            <person name="Ellouze W."/>
            <person name="Ilyukhin E."/>
        </authorList>
    </citation>
    <scope>NUCLEOTIDE SEQUENCE [LARGE SCALE GENOMIC DNA]</scope>
    <source>
        <strain evidence="8 9">M1-105</strain>
    </source>
</reference>
<feature type="compositionally biased region" description="Basic and acidic residues" evidence="6">
    <location>
        <begin position="184"/>
        <end position="208"/>
    </location>
</feature>
<dbReference type="EMBL" id="JAJVDC020000013">
    <property type="protein sequence ID" value="KAL1634929.1"/>
    <property type="molecule type" value="Genomic_DNA"/>
</dbReference>
<evidence type="ECO:0000256" key="5">
    <source>
        <dbReference type="ARBA" id="ARBA00023136"/>
    </source>
</evidence>
<accession>A0ABR3T6P7</accession>
<keyword evidence="2" id="KW-0813">Transport</keyword>
<proteinExistence type="predicted"/>
<comment type="caution">
    <text evidence="8">The sequence shown here is derived from an EMBL/GenBank/DDBJ whole genome shotgun (WGS) entry which is preliminary data.</text>
</comment>
<dbReference type="PANTHER" id="PTHR42718:SF9">
    <property type="entry name" value="MAJOR FACILITATOR SUPERFAMILY MULTIDRUG TRANSPORTER MFSC"/>
    <property type="match status" value="1"/>
</dbReference>
<keyword evidence="3 7" id="KW-0812">Transmembrane</keyword>
<evidence type="ECO:0000256" key="6">
    <source>
        <dbReference type="SAM" id="MobiDB-lite"/>
    </source>
</evidence>
<gene>
    <name evidence="8" type="ORF">SLS56_002010</name>
</gene>
<keyword evidence="5 7" id="KW-0472">Membrane</keyword>
<dbReference type="InterPro" id="IPR036259">
    <property type="entry name" value="MFS_trans_sf"/>
</dbReference>
<keyword evidence="4 7" id="KW-1133">Transmembrane helix</keyword>
<organism evidence="8 9">
    <name type="scientific">Neofusicoccum ribis</name>
    <dbReference type="NCBI Taxonomy" id="45134"/>
    <lineage>
        <taxon>Eukaryota</taxon>
        <taxon>Fungi</taxon>
        <taxon>Dikarya</taxon>
        <taxon>Ascomycota</taxon>
        <taxon>Pezizomycotina</taxon>
        <taxon>Dothideomycetes</taxon>
        <taxon>Dothideomycetes incertae sedis</taxon>
        <taxon>Botryosphaeriales</taxon>
        <taxon>Botryosphaeriaceae</taxon>
        <taxon>Neofusicoccum</taxon>
    </lineage>
</organism>
<evidence type="ECO:0000313" key="9">
    <source>
        <dbReference type="Proteomes" id="UP001521116"/>
    </source>
</evidence>